<reference evidence="7" key="1">
    <citation type="submission" date="2023-05" db="EMBL/GenBank/DDBJ databases">
        <title>Nepenthes gracilis genome sequencing.</title>
        <authorList>
            <person name="Fukushima K."/>
        </authorList>
    </citation>
    <scope>NUCLEOTIDE SEQUENCE</scope>
    <source>
        <strain evidence="7">SING2019-196</strain>
    </source>
</reference>
<keyword evidence="2" id="KW-0677">Repeat</keyword>
<feature type="region of interest" description="Disordered" evidence="4">
    <location>
        <begin position="47"/>
        <end position="67"/>
    </location>
</feature>
<feature type="compositionally biased region" description="Basic and acidic residues" evidence="4">
    <location>
        <begin position="528"/>
        <end position="540"/>
    </location>
</feature>
<dbReference type="Pfam" id="PF13041">
    <property type="entry name" value="PPR_2"/>
    <property type="match status" value="1"/>
</dbReference>
<organism evidence="7 8">
    <name type="scientific">Nepenthes gracilis</name>
    <name type="common">Slender pitcher plant</name>
    <dbReference type="NCBI Taxonomy" id="150966"/>
    <lineage>
        <taxon>Eukaryota</taxon>
        <taxon>Viridiplantae</taxon>
        <taxon>Streptophyta</taxon>
        <taxon>Embryophyta</taxon>
        <taxon>Tracheophyta</taxon>
        <taxon>Spermatophyta</taxon>
        <taxon>Magnoliopsida</taxon>
        <taxon>eudicotyledons</taxon>
        <taxon>Gunneridae</taxon>
        <taxon>Pentapetalae</taxon>
        <taxon>Caryophyllales</taxon>
        <taxon>Nepenthaceae</taxon>
        <taxon>Nepenthes</taxon>
    </lineage>
</organism>
<evidence type="ECO:0000259" key="6">
    <source>
        <dbReference type="Pfam" id="PF17177"/>
    </source>
</evidence>
<comment type="similarity">
    <text evidence="1">Belongs to the PPR family. P subfamily.</text>
</comment>
<dbReference type="PROSITE" id="PS51375">
    <property type="entry name" value="PPR"/>
    <property type="match status" value="6"/>
</dbReference>
<gene>
    <name evidence="7" type="ORF">Nepgr_017771</name>
</gene>
<dbReference type="Pfam" id="PF17177">
    <property type="entry name" value="PPR_long"/>
    <property type="match status" value="1"/>
</dbReference>
<dbReference type="AlphaFoldDB" id="A0AAD3XTQ1"/>
<accession>A0AAD3XTQ1</accession>
<feature type="repeat" description="PPR" evidence="3">
    <location>
        <begin position="238"/>
        <end position="272"/>
    </location>
</feature>
<evidence type="ECO:0000313" key="7">
    <source>
        <dbReference type="EMBL" id="GMH15930.1"/>
    </source>
</evidence>
<proteinExistence type="inferred from homology"/>
<evidence type="ECO:0000256" key="2">
    <source>
        <dbReference type="ARBA" id="ARBA00022737"/>
    </source>
</evidence>
<feature type="repeat" description="PPR" evidence="3">
    <location>
        <begin position="448"/>
        <end position="483"/>
    </location>
</feature>
<evidence type="ECO:0000313" key="8">
    <source>
        <dbReference type="Proteomes" id="UP001279734"/>
    </source>
</evidence>
<dbReference type="Gene3D" id="1.25.40.10">
    <property type="entry name" value="Tetratricopeptide repeat domain"/>
    <property type="match status" value="4"/>
</dbReference>
<keyword evidence="5" id="KW-0732">Signal</keyword>
<keyword evidence="8" id="KW-1185">Reference proteome</keyword>
<evidence type="ECO:0000256" key="1">
    <source>
        <dbReference type="ARBA" id="ARBA00007626"/>
    </source>
</evidence>
<dbReference type="InterPro" id="IPR033443">
    <property type="entry name" value="PROP1-like_PPR_dom"/>
</dbReference>
<evidence type="ECO:0000256" key="5">
    <source>
        <dbReference type="SAM" id="SignalP"/>
    </source>
</evidence>
<feature type="repeat" description="PPR" evidence="3">
    <location>
        <begin position="413"/>
        <end position="447"/>
    </location>
</feature>
<dbReference type="InterPro" id="IPR002885">
    <property type="entry name" value="PPR_rpt"/>
</dbReference>
<comment type="caution">
    <text evidence="7">The sequence shown here is derived from an EMBL/GenBank/DDBJ whole genome shotgun (WGS) entry which is preliminary data.</text>
</comment>
<feature type="repeat" description="PPR" evidence="3">
    <location>
        <begin position="273"/>
        <end position="307"/>
    </location>
</feature>
<feature type="compositionally biased region" description="Pro residues" evidence="4">
    <location>
        <begin position="55"/>
        <end position="64"/>
    </location>
</feature>
<feature type="region of interest" description="Disordered" evidence="4">
    <location>
        <begin position="528"/>
        <end position="558"/>
    </location>
</feature>
<evidence type="ECO:0000256" key="3">
    <source>
        <dbReference type="PROSITE-ProRule" id="PRU00708"/>
    </source>
</evidence>
<dbReference type="NCBIfam" id="TIGR00756">
    <property type="entry name" value="PPR"/>
    <property type="match status" value="6"/>
</dbReference>
<feature type="repeat" description="PPR" evidence="3">
    <location>
        <begin position="343"/>
        <end position="377"/>
    </location>
</feature>
<dbReference type="EMBL" id="BSYO01000016">
    <property type="protein sequence ID" value="GMH15930.1"/>
    <property type="molecule type" value="Genomic_DNA"/>
</dbReference>
<feature type="repeat" description="PPR" evidence="3">
    <location>
        <begin position="308"/>
        <end position="342"/>
    </location>
</feature>
<evidence type="ECO:0000256" key="4">
    <source>
        <dbReference type="SAM" id="MobiDB-lite"/>
    </source>
</evidence>
<sequence length="558" mass="63768">MVVRALIFRSSRTRFLLCHFLLFVPSHSYQPFPRSLSCHFPISQPHSLSSQTPPASTPLPPAPPTSTEDVNEICRILSDFRAPHHDIELALTPYSSALSTNLVEQVLKRTKNLGFSAHRFFFWARRFPGFRPSIANYKILINILGSSKQFPLIWDLLSEMREGESLKLCPDVFWVIFGWYCRADLPNDAIRAFHRMADFGVRPSLNDLDHLLYALCKRGFVRNAQEFFDKVKFQFKPGVKTYSILMRGWGNIADSGSACKLFDEMLEKGCVADVPAYNSLLEALCRGGNVEEAYRFFREMGCKGLDPDACTYSIFIRAYCEGDNIYSAFRVLDRMRKYNLLPNVYTYNSVIKKLCMDEKVEEAYLLLDEMVKQGVNPDTWSYNAIQAFHCERCEVNRALGLISRMESANCMPDRHTYNMLLKMLIKVGRFDKVAGVWDGMEARGFYPSVSTYAVMIHGFLKKKGKVEEACKYFEVMIDEGIPPYTSTCELLRNRLLGLGLLEQIDILVNKMKQSTSCSIQELSKTLRGDSSHRSSRREETSGSSDDEWVWGSPNNLTT</sequence>
<feature type="chain" id="PRO_5042084222" description="PROP1-like PPR domain-containing protein" evidence="5">
    <location>
        <begin position="29"/>
        <end position="558"/>
    </location>
</feature>
<dbReference type="Proteomes" id="UP001279734">
    <property type="component" value="Unassembled WGS sequence"/>
</dbReference>
<feature type="signal peptide" evidence="5">
    <location>
        <begin position="1"/>
        <end position="28"/>
    </location>
</feature>
<dbReference type="Pfam" id="PF13812">
    <property type="entry name" value="PPR_3"/>
    <property type="match status" value="1"/>
</dbReference>
<protein>
    <recommendedName>
        <fullName evidence="6">PROP1-like PPR domain-containing protein</fullName>
    </recommendedName>
</protein>
<name>A0AAD3XTQ1_NEPGR</name>
<feature type="domain" description="PROP1-like PPR" evidence="6">
    <location>
        <begin position="324"/>
        <end position="457"/>
    </location>
</feature>
<dbReference type="InterPro" id="IPR011990">
    <property type="entry name" value="TPR-like_helical_dom_sf"/>
</dbReference>
<dbReference type="PANTHER" id="PTHR47941">
    <property type="entry name" value="PENTATRICOPEPTIDE REPEAT-CONTAINING PROTEIN 3, MITOCHONDRIAL"/>
    <property type="match status" value="1"/>
</dbReference>